<evidence type="ECO:0000313" key="2">
    <source>
        <dbReference type="Proteomes" id="UP000007050"/>
    </source>
</evidence>
<reference evidence="1 2" key="1">
    <citation type="submission" date="2010-03" db="EMBL/GenBank/DDBJ databases">
        <title>The genome sequence of Eubacterium siraeum V10Sc8a.</title>
        <authorList>
            <consortium name="metaHIT consortium -- http://www.metahit.eu/"/>
            <person name="Pajon A."/>
            <person name="Turner K."/>
            <person name="Parkhill J."/>
            <person name="Duncan S."/>
            <person name="Flint H."/>
        </authorList>
    </citation>
    <scope>NUCLEOTIDE SEQUENCE [LARGE SCALE GENOMIC DNA]</scope>
    <source>
        <strain evidence="1 2">V10Sc8a</strain>
    </source>
</reference>
<gene>
    <name evidence="1" type="ORF">ES1_12600</name>
</gene>
<dbReference type="AlphaFoldDB" id="D4MKH7"/>
<protein>
    <submittedName>
        <fullName evidence="1">Uncharacterized protein</fullName>
    </submittedName>
</protein>
<organism evidence="1 2">
    <name type="scientific">[Eubacterium] siraeum V10Sc8a</name>
    <dbReference type="NCBI Taxonomy" id="717961"/>
    <lineage>
        <taxon>Bacteria</taxon>
        <taxon>Bacillati</taxon>
        <taxon>Bacillota</taxon>
        <taxon>Clostridia</taxon>
        <taxon>Eubacteriales</taxon>
        <taxon>Oscillospiraceae</taxon>
        <taxon>Oscillospiraceae incertae sedis</taxon>
    </lineage>
</organism>
<accession>D4MKH7</accession>
<proteinExistence type="predicted"/>
<name>D4MKH7_9FIRM</name>
<dbReference type="BioCyc" id="ESIR717961:G136L-1032-MONOMER"/>
<dbReference type="KEGG" id="esr:ES1_12600"/>
<dbReference type="Proteomes" id="UP000007050">
    <property type="component" value="Chromosome"/>
</dbReference>
<evidence type="ECO:0000313" key="1">
    <source>
        <dbReference type="EMBL" id="CBL34260.1"/>
    </source>
</evidence>
<reference evidence="1 2" key="2">
    <citation type="submission" date="2010-03" db="EMBL/GenBank/DDBJ databases">
        <authorList>
            <person name="Pajon A."/>
        </authorList>
    </citation>
    <scope>NUCLEOTIDE SEQUENCE [LARGE SCALE GENOMIC DNA]</scope>
    <source>
        <strain evidence="1 2">V10Sc8a</strain>
    </source>
</reference>
<dbReference type="HOGENOM" id="CLU_2934631_0_0_9"/>
<sequence length="60" mass="6922">MISKAAKKRKSKIIFLFFGFIKQNTTVSPYLLFLTISFLCCKIYVECGSNRFPLFFTVTA</sequence>
<dbReference type="EMBL" id="FP929059">
    <property type="protein sequence ID" value="CBL34260.1"/>
    <property type="molecule type" value="Genomic_DNA"/>
</dbReference>